<feature type="non-terminal residue" evidence="1">
    <location>
        <position position="86"/>
    </location>
</feature>
<name>A0A5J4PX98_9EUKA</name>
<dbReference type="Proteomes" id="UP000324800">
    <property type="component" value="Unassembled WGS sequence"/>
</dbReference>
<proteinExistence type="predicted"/>
<evidence type="ECO:0000313" key="1">
    <source>
        <dbReference type="EMBL" id="KAA6312953.1"/>
    </source>
</evidence>
<sequence length="86" mass="10144">MTLVNQEVYQIIRKDITGGLSNVLHRYNVAGETRINHLEYMDKNVYSIDSEHVMTHVIQLDFDSQYASIMSSYPHPFIQYTCHKMY</sequence>
<evidence type="ECO:0000313" key="2">
    <source>
        <dbReference type="Proteomes" id="UP000324800"/>
    </source>
</evidence>
<protein>
    <submittedName>
        <fullName evidence="1">Uncharacterized protein</fullName>
    </submittedName>
</protein>
<reference evidence="1 2" key="1">
    <citation type="submission" date="2019-03" db="EMBL/GenBank/DDBJ databases">
        <title>Single cell metagenomics reveals metabolic interactions within the superorganism composed of flagellate Streblomastix strix and complex community of Bacteroidetes bacteria on its surface.</title>
        <authorList>
            <person name="Treitli S.C."/>
            <person name="Kolisko M."/>
            <person name="Husnik F."/>
            <person name="Keeling P."/>
            <person name="Hampl V."/>
        </authorList>
    </citation>
    <scope>NUCLEOTIDE SEQUENCE [LARGE SCALE GENOMIC DNA]</scope>
    <source>
        <strain evidence="1">ST1C</strain>
    </source>
</reference>
<comment type="caution">
    <text evidence="1">The sequence shown here is derived from an EMBL/GenBank/DDBJ whole genome shotgun (WGS) entry which is preliminary data.</text>
</comment>
<dbReference type="AlphaFoldDB" id="A0A5J4PX98"/>
<organism evidence="1 2">
    <name type="scientific">Streblomastix strix</name>
    <dbReference type="NCBI Taxonomy" id="222440"/>
    <lineage>
        <taxon>Eukaryota</taxon>
        <taxon>Metamonada</taxon>
        <taxon>Preaxostyla</taxon>
        <taxon>Oxymonadida</taxon>
        <taxon>Streblomastigidae</taxon>
        <taxon>Streblomastix</taxon>
    </lineage>
</organism>
<dbReference type="OrthoDB" id="108321at2759"/>
<dbReference type="EMBL" id="SNRW01048545">
    <property type="protein sequence ID" value="KAA6312953.1"/>
    <property type="molecule type" value="Genomic_DNA"/>
</dbReference>
<gene>
    <name evidence="1" type="ORF">EZS28_055838</name>
</gene>
<accession>A0A5J4PX98</accession>